<reference evidence="3" key="2">
    <citation type="submission" date="2021-04" db="EMBL/GenBank/DDBJ databases">
        <title>Genome-wide patterns of bracovirus chromosomal integration into multiple host tissues during parasitism.</title>
        <authorList>
            <person name="Chebbi M.A.C."/>
        </authorList>
    </citation>
    <scope>NUCLEOTIDE SEQUENCE</scope>
    <source>
        <tissue evidence="3">Whole body</tissue>
    </source>
</reference>
<keyword evidence="4" id="KW-1185">Reference proteome</keyword>
<keyword evidence="1" id="KW-0175">Coiled coil</keyword>
<evidence type="ECO:0000256" key="1">
    <source>
        <dbReference type="SAM" id="Coils"/>
    </source>
</evidence>
<dbReference type="PANTHER" id="PTHR10337">
    <property type="entry name" value="SHC TRANSFORMING PROTEIN"/>
    <property type="match status" value="1"/>
</dbReference>
<evidence type="ECO:0000313" key="4">
    <source>
        <dbReference type="Proteomes" id="UP000729913"/>
    </source>
</evidence>
<protein>
    <recommendedName>
        <fullName evidence="5">Centrosomal protein of 152 kDa</fullName>
    </recommendedName>
</protein>
<sequence length="1080" mass="125416">MQDRGVGGMEAPGMSLFQGSDSIKINSIIHRQEEDEEQEDLKRRDEEIKDLLTNAFEDLDEDDEVSSVNSSNFHDTRDLDPNNSNSLINNRSKNQINNDKAVPTLSHYQKEFGIYTSDGKAKYAMSTPYYSGKSNSEIQCDFDMYGQMGTPRTSNRDNHSLNSIPENSFELPRAPSLTSPITFPNDLRAQINDGYTFVDNYPSNYETPSNHFDTQNAKYSNNGYLETYDNNNPLENIKEVGSGDHDDSSDHYNHCYKTSPNGRPAISNDTNAYKTAEYNSKEQLEVLYSVRVREIERLTEEVQQLQLEKEEEKNQLSRKLALAQSEIERSNLSRNQAQNALIDAKAEIAQLQGQIETFKEKIAVLEKTNKNLSDELKQAKNSVVDLQQKIAVLERVQSLQANDRTHEKFLKQAQEKHSIEMKNMQTQIDLLTDKLNEKESMYVSLEHKLAEVRRAHETLMVEKGDTMNRLSKALEESQVQCRNLMATNNAQEIMQLQNRVKILTEEKEEVLKTVQELKHKLDVAKSDALQYDSLLTSTMEEESDSIRQMKLGELHNKSRNKSGEDIMNKLRGELQRCIAGQAIKRKEITRLENTLSQKDKELEKACARADSCQQEASRYAKRVTDLEHELKSFISDRSIKVTNQIRKLTENLTEVREQNATLIQEKTKLQEKLEETLASQEETIRKIQHETMAQQEKEMIGEFNKEYLEIHDKAVERARQEAQLEIVQLTVQLEQTQRELDRVKELYIEVCGTKEQLINEHKQEIKTLRETYASLESQKQEIDYVKLELEAQIKITRRLTHESESYKKKIIELEKDLSYERKKKVEYARKIHEEIERAKEEALAELRNAHPERQISILLPDHCSEHSDKISQLESDCKRLEEKLSSAVEEQQKMSELQKDLDGAKIKIAQMEIAYETLKRKYSNIVNEKNDLLVKLSRREHQLSDSKHNNDNKEANQASVSAKINLENNTLKSLCENLMKDKIGYQTRISELENQLVDCKNKIMYYENNISRSHESLSNTRNDLEKELNQYKELVRKLTDQLNNSKDGQREDMDEQRVKQLELELQEKEAQLQRLKDLEK</sequence>
<reference evidence="3" key="1">
    <citation type="submission" date="2020-03" db="EMBL/GenBank/DDBJ databases">
        <authorList>
            <person name="Chebbi M.A."/>
            <person name="Drezen J.M."/>
        </authorList>
    </citation>
    <scope>NUCLEOTIDE SEQUENCE</scope>
    <source>
        <tissue evidence="3">Whole body</tissue>
    </source>
</reference>
<comment type="caution">
    <text evidence="3">The sequence shown here is derived from an EMBL/GenBank/DDBJ whole genome shotgun (WGS) entry which is preliminary data.</text>
</comment>
<feature type="coiled-coil region" evidence="1">
    <location>
        <begin position="975"/>
        <end position="1078"/>
    </location>
</feature>
<feature type="coiled-coil region" evidence="1">
    <location>
        <begin position="288"/>
        <end position="396"/>
    </location>
</feature>
<feature type="compositionally biased region" description="Polar residues" evidence="2">
    <location>
        <begin position="81"/>
        <end position="91"/>
    </location>
</feature>
<feature type="coiled-coil region" evidence="1">
    <location>
        <begin position="588"/>
        <end position="690"/>
    </location>
</feature>
<accession>A0A8J5QYM6</accession>
<gene>
    <name evidence="3" type="ORF">G9C98_003169</name>
</gene>
<dbReference type="AlphaFoldDB" id="A0A8J5QYM6"/>
<dbReference type="Proteomes" id="UP000729913">
    <property type="component" value="Unassembled WGS sequence"/>
</dbReference>
<evidence type="ECO:0008006" key="5">
    <source>
        <dbReference type="Google" id="ProtNLM"/>
    </source>
</evidence>
<dbReference type="GO" id="GO:0005813">
    <property type="term" value="C:centrosome"/>
    <property type="evidence" value="ECO:0007669"/>
    <property type="project" value="TreeGrafter"/>
</dbReference>
<feature type="coiled-coil region" evidence="1">
    <location>
        <begin position="421"/>
        <end position="527"/>
    </location>
</feature>
<evidence type="ECO:0000256" key="2">
    <source>
        <dbReference type="SAM" id="MobiDB-lite"/>
    </source>
</evidence>
<feature type="coiled-coil region" evidence="1">
    <location>
        <begin position="719"/>
        <end position="928"/>
    </location>
</feature>
<feature type="region of interest" description="Disordered" evidence="2">
    <location>
        <begin position="1"/>
        <end position="21"/>
    </location>
</feature>
<dbReference type="PANTHER" id="PTHR10337:SF6">
    <property type="entry name" value="CENTROSOMAL PROTEIN OF 152 KDA"/>
    <property type="match status" value="1"/>
</dbReference>
<dbReference type="InterPro" id="IPR051235">
    <property type="entry name" value="CEP152/SHC-Transforming"/>
</dbReference>
<feature type="region of interest" description="Disordered" evidence="2">
    <location>
        <begin position="59"/>
        <end position="91"/>
    </location>
</feature>
<dbReference type="GO" id="GO:0007099">
    <property type="term" value="P:centriole replication"/>
    <property type="evidence" value="ECO:0007669"/>
    <property type="project" value="TreeGrafter"/>
</dbReference>
<feature type="compositionally biased region" description="Gly residues" evidence="2">
    <location>
        <begin position="1"/>
        <end position="10"/>
    </location>
</feature>
<evidence type="ECO:0000313" key="3">
    <source>
        <dbReference type="EMBL" id="KAG8038862.1"/>
    </source>
</evidence>
<organism evidence="3 4">
    <name type="scientific">Cotesia typhae</name>
    <dbReference type="NCBI Taxonomy" id="2053667"/>
    <lineage>
        <taxon>Eukaryota</taxon>
        <taxon>Metazoa</taxon>
        <taxon>Ecdysozoa</taxon>
        <taxon>Arthropoda</taxon>
        <taxon>Hexapoda</taxon>
        <taxon>Insecta</taxon>
        <taxon>Pterygota</taxon>
        <taxon>Neoptera</taxon>
        <taxon>Endopterygota</taxon>
        <taxon>Hymenoptera</taxon>
        <taxon>Apocrita</taxon>
        <taxon>Ichneumonoidea</taxon>
        <taxon>Braconidae</taxon>
        <taxon>Microgastrinae</taxon>
        <taxon>Cotesia</taxon>
    </lineage>
</organism>
<name>A0A8J5QYM6_9HYME</name>
<dbReference type="OrthoDB" id="25391at2759"/>
<dbReference type="EMBL" id="JAAOIC020000039">
    <property type="protein sequence ID" value="KAG8038862.1"/>
    <property type="molecule type" value="Genomic_DNA"/>
</dbReference>
<proteinExistence type="predicted"/>